<protein>
    <recommendedName>
        <fullName evidence="3">Fungal N-terminal domain-containing protein</fullName>
    </recommendedName>
</protein>
<sequence length="152" mass="16858">MDPLTLIGVGGAVASLIDLTCRAIRGIREMQSHLQPGYLALAWLDFQSQLVALKAALSKIQDWLDATSAAGDIEAHHQLVMDMDMSMSCCRMLVGHLNGKVLELREKEYGRFELEQKIRGMMALDGKGIEDLRKMLDRQTAALTLLLVACSW</sequence>
<keyword evidence="2" id="KW-1185">Reference proteome</keyword>
<gene>
    <name evidence="1" type="ORF">K505DRAFT_146783</name>
</gene>
<dbReference type="EMBL" id="MU001811">
    <property type="protein sequence ID" value="KAF2797241.1"/>
    <property type="molecule type" value="Genomic_DNA"/>
</dbReference>
<organism evidence="1 2">
    <name type="scientific">Melanomma pulvis-pyrius CBS 109.77</name>
    <dbReference type="NCBI Taxonomy" id="1314802"/>
    <lineage>
        <taxon>Eukaryota</taxon>
        <taxon>Fungi</taxon>
        <taxon>Dikarya</taxon>
        <taxon>Ascomycota</taxon>
        <taxon>Pezizomycotina</taxon>
        <taxon>Dothideomycetes</taxon>
        <taxon>Pleosporomycetidae</taxon>
        <taxon>Pleosporales</taxon>
        <taxon>Melanommataceae</taxon>
        <taxon>Melanomma</taxon>
    </lineage>
</organism>
<dbReference type="Proteomes" id="UP000799757">
    <property type="component" value="Unassembled WGS sequence"/>
</dbReference>
<reference evidence="1" key="1">
    <citation type="journal article" date="2020" name="Stud. Mycol.">
        <title>101 Dothideomycetes genomes: a test case for predicting lifestyles and emergence of pathogens.</title>
        <authorList>
            <person name="Haridas S."/>
            <person name="Albert R."/>
            <person name="Binder M."/>
            <person name="Bloem J."/>
            <person name="Labutti K."/>
            <person name="Salamov A."/>
            <person name="Andreopoulos B."/>
            <person name="Baker S."/>
            <person name="Barry K."/>
            <person name="Bills G."/>
            <person name="Bluhm B."/>
            <person name="Cannon C."/>
            <person name="Castanera R."/>
            <person name="Culley D."/>
            <person name="Daum C."/>
            <person name="Ezra D."/>
            <person name="Gonzalez J."/>
            <person name="Henrissat B."/>
            <person name="Kuo A."/>
            <person name="Liang C."/>
            <person name="Lipzen A."/>
            <person name="Lutzoni F."/>
            <person name="Magnuson J."/>
            <person name="Mondo S."/>
            <person name="Nolan M."/>
            <person name="Ohm R."/>
            <person name="Pangilinan J."/>
            <person name="Park H.-J."/>
            <person name="Ramirez L."/>
            <person name="Alfaro M."/>
            <person name="Sun H."/>
            <person name="Tritt A."/>
            <person name="Yoshinaga Y."/>
            <person name="Zwiers L.-H."/>
            <person name="Turgeon B."/>
            <person name="Goodwin S."/>
            <person name="Spatafora J."/>
            <person name="Crous P."/>
            <person name="Grigoriev I."/>
        </authorList>
    </citation>
    <scope>NUCLEOTIDE SEQUENCE</scope>
    <source>
        <strain evidence="1">CBS 109.77</strain>
    </source>
</reference>
<accession>A0A6A6XL76</accession>
<proteinExistence type="predicted"/>
<evidence type="ECO:0000313" key="1">
    <source>
        <dbReference type="EMBL" id="KAF2797241.1"/>
    </source>
</evidence>
<dbReference type="OrthoDB" id="5817230at2759"/>
<evidence type="ECO:0008006" key="3">
    <source>
        <dbReference type="Google" id="ProtNLM"/>
    </source>
</evidence>
<dbReference type="AlphaFoldDB" id="A0A6A6XL76"/>
<name>A0A6A6XL76_9PLEO</name>
<evidence type="ECO:0000313" key="2">
    <source>
        <dbReference type="Proteomes" id="UP000799757"/>
    </source>
</evidence>